<dbReference type="InterPro" id="IPR023198">
    <property type="entry name" value="PGP-like_dom2"/>
</dbReference>
<accession>A0ABD4XXL4</accession>
<gene>
    <name evidence="7" type="ORF">N5D09_05860</name>
</gene>
<evidence type="ECO:0000256" key="6">
    <source>
        <dbReference type="ARBA" id="ARBA00023277"/>
    </source>
</evidence>
<dbReference type="Gene3D" id="3.40.50.1000">
    <property type="entry name" value="HAD superfamily/HAD-like"/>
    <property type="match status" value="1"/>
</dbReference>
<evidence type="ECO:0000313" key="8">
    <source>
        <dbReference type="Proteomes" id="UP001161139"/>
    </source>
</evidence>
<dbReference type="GO" id="GO:0046872">
    <property type="term" value="F:metal ion binding"/>
    <property type="evidence" value="ECO:0007669"/>
    <property type="project" value="UniProtKB-KW"/>
</dbReference>
<evidence type="ECO:0000256" key="4">
    <source>
        <dbReference type="ARBA" id="ARBA00013078"/>
    </source>
</evidence>
<comment type="caution">
    <text evidence="7">The sequence shown here is derived from an EMBL/GenBank/DDBJ whole genome shotgun (WGS) entry which is preliminary data.</text>
</comment>
<dbReference type="EMBL" id="JAOCDG010000007">
    <property type="protein sequence ID" value="MDH0687608.1"/>
    <property type="molecule type" value="Genomic_DNA"/>
</dbReference>
<comment type="pathway">
    <text evidence="2">Organic acid metabolism; glycolate biosynthesis; glycolate from 2-phosphoglycolate: step 1/1.</text>
</comment>
<comment type="similarity">
    <text evidence="3">Belongs to the HAD-like hydrolase superfamily. CbbY/CbbZ/Gph/YieH family.</text>
</comment>
<reference evidence="7" key="1">
    <citation type="submission" date="2022-09" db="EMBL/GenBank/DDBJ databases">
        <title>Intensive care unit water sources are persistently colonized with multi-drug resistant bacteria and are the site of extensive horizontal gene transfer of antibiotic resistance genes.</title>
        <authorList>
            <person name="Diorio-Toth L."/>
        </authorList>
    </citation>
    <scope>NUCLEOTIDE SEQUENCE</scope>
    <source>
        <strain evidence="7">GD03864</strain>
    </source>
</reference>
<dbReference type="AlphaFoldDB" id="A0ABD4XXL4"/>
<evidence type="ECO:0000256" key="5">
    <source>
        <dbReference type="ARBA" id="ARBA00022723"/>
    </source>
</evidence>
<name>A0ABD4XXL4_STUST</name>
<dbReference type="SFLD" id="SFLDG01129">
    <property type="entry name" value="C1.5:_HAD__Beta-PGM__Phosphata"/>
    <property type="match status" value="1"/>
</dbReference>
<dbReference type="Gene3D" id="1.10.150.240">
    <property type="entry name" value="Putative phosphatase, domain 2"/>
    <property type="match status" value="1"/>
</dbReference>
<evidence type="ECO:0000256" key="3">
    <source>
        <dbReference type="ARBA" id="ARBA00006171"/>
    </source>
</evidence>
<sequence length="222" mass="24679">MNLSAYRSIVFDCDGVILDSNRVKTDAFYNATLPYGEKAAEAMVDYHVRNGGISRYRKFAYFLEHLAPAGVPGPDLQALLAAYATEVKTGLLACEVAGGLEAFRKHTGGTRWMVASGGDQAELRELFEARGLLDWFDGGIFGSPDTKEEIVKRELENGNVRMPALFIGDSRYDHQVAHENGLDFVFLSRWSEFAGWKDYFAAHDTTIKSTMKDLFAQEEGSN</sequence>
<dbReference type="SFLD" id="SFLDS00003">
    <property type="entry name" value="Haloacid_Dehalogenase"/>
    <property type="match status" value="1"/>
</dbReference>
<keyword evidence="6" id="KW-0119">Carbohydrate metabolism</keyword>
<organism evidence="7 8">
    <name type="scientific">Stutzerimonas stutzeri</name>
    <name type="common">Pseudomonas stutzeri</name>
    <dbReference type="NCBI Taxonomy" id="316"/>
    <lineage>
        <taxon>Bacteria</taxon>
        <taxon>Pseudomonadati</taxon>
        <taxon>Pseudomonadota</taxon>
        <taxon>Gammaproteobacteria</taxon>
        <taxon>Pseudomonadales</taxon>
        <taxon>Pseudomonadaceae</taxon>
        <taxon>Stutzerimonas</taxon>
    </lineage>
</organism>
<dbReference type="InterPro" id="IPR036412">
    <property type="entry name" value="HAD-like_sf"/>
</dbReference>
<dbReference type="InterPro" id="IPR023214">
    <property type="entry name" value="HAD_sf"/>
</dbReference>
<evidence type="ECO:0000256" key="1">
    <source>
        <dbReference type="ARBA" id="ARBA00000830"/>
    </source>
</evidence>
<evidence type="ECO:0000313" key="7">
    <source>
        <dbReference type="EMBL" id="MDH0687608.1"/>
    </source>
</evidence>
<dbReference type="EC" id="3.1.3.18" evidence="4"/>
<dbReference type="SUPFAM" id="SSF56784">
    <property type="entry name" value="HAD-like"/>
    <property type="match status" value="1"/>
</dbReference>
<comment type="catalytic activity">
    <reaction evidence="1">
        <text>2-phosphoglycolate + H2O = glycolate + phosphate</text>
        <dbReference type="Rhea" id="RHEA:14369"/>
        <dbReference type="ChEBI" id="CHEBI:15377"/>
        <dbReference type="ChEBI" id="CHEBI:29805"/>
        <dbReference type="ChEBI" id="CHEBI:43474"/>
        <dbReference type="ChEBI" id="CHEBI:58033"/>
        <dbReference type="EC" id="3.1.3.18"/>
    </reaction>
</comment>
<evidence type="ECO:0000256" key="2">
    <source>
        <dbReference type="ARBA" id="ARBA00004818"/>
    </source>
</evidence>
<dbReference type="InterPro" id="IPR050155">
    <property type="entry name" value="HAD-like_hydrolase_sf"/>
</dbReference>
<dbReference type="GO" id="GO:0008967">
    <property type="term" value="F:phosphoglycolate phosphatase activity"/>
    <property type="evidence" value="ECO:0007669"/>
    <property type="project" value="UniProtKB-EC"/>
</dbReference>
<dbReference type="PANTHER" id="PTHR43434">
    <property type="entry name" value="PHOSPHOGLYCOLATE PHOSPHATASE"/>
    <property type="match status" value="1"/>
</dbReference>
<dbReference type="PANTHER" id="PTHR43434:SF1">
    <property type="entry name" value="PHOSPHOGLYCOLATE PHOSPHATASE"/>
    <property type="match status" value="1"/>
</dbReference>
<dbReference type="RefSeq" id="WP_079329011.1">
    <property type="nucleotide sequence ID" value="NZ_JAOCDG010000007.1"/>
</dbReference>
<dbReference type="Proteomes" id="UP001161139">
    <property type="component" value="Unassembled WGS sequence"/>
</dbReference>
<dbReference type="CDD" id="cd01427">
    <property type="entry name" value="HAD_like"/>
    <property type="match status" value="1"/>
</dbReference>
<proteinExistence type="inferred from homology"/>
<keyword evidence="5" id="KW-0479">Metal-binding</keyword>
<protein>
    <recommendedName>
        <fullName evidence="4">phosphoglycolate phosphatase</fullName>
        <ecNumber evidence="4">3.1.3.18</ecNumber>
    </recommendedName>
</protein>
<dbReference type="Pfam" id="PF00702">
    <property type="entry name" value="Hydrolase"/>
    <property type="match status" value="1"/>
</dbReference>